<feature type="transmembrane region" description="Helical" evidence="1">
    <location>
        <begin position="236"/>
        <end position="255"/>
    </location>
</feature>
<evidence type="ECO:0000256" key="1">
    <source>
        <dbReference type="SAM" id="Phobius"/>
    </source>
</evidence>
<feature type="transmembrane region" description="Helical" evidence="1">
    <location>
        <begin position="618"/>
        <end position="641"/>
    </location>
</feature>
<feature type="transmembrane region" description="Helical" evidence="1">
    <location>
        <begin position="139"/>
        <end position="162"/>
    </location>
</feature>
<sequence length="653" mass="74832">MGLYRWLVNVWDAIQIELKGTYSPDRVLALHDYTNSTPWWRIIAVVVLTPLPCLAYICLPETVNLSPPSLGMENNKTFFGRFFLSYTMWCLLQMHMISERMPLLSLSKKQLVISAVTVAVLSTGVELLYSWWIGFPVPYTIHMMAVPYVSLMFFALAIVWYPHVRQNLKLLWKIADAILICICHGLVIIGYPIFYYAFQKMGSGIERTAFSMVLPILKTFYRVLFYYLCRSASGERITIVVVFNADLVNALFVNFCMQYQPSFMTTAGLMIANALQVVLMIRDIDVIRKRIADTGSEIVQLRKNDKFASKLPGDRFATTSMLPRATDIFQRYTFDTLKYDSTSAKKYGDPRASDLTIPRQQNSVLVAPLDSGPLDNPFDPSTKTMGDTLSELEQLERKYASLVRTLMYASEFAILTAYAEVITPIVYSLYLFTVFHMPNRDYYSQIASMDSNHLAKTVVNVLLYSLVELTSFAALTQTLKRRLNFSTMHQLVFVLDRQMIHVQTAIILWVFYTTQISLEHCALYLFTVFNMPNRDYYSQIANMDSMHLAKTVLNVLLYSLVELTAFTVLTLTLKRRLDFSTMHQLVFVLDREMIHVQTAIILWVFYTTQISLEHYGTMDIAIFLAVLCGLTCTSIGTDYSFEFAWLHSNSTIA</sequence>
<keyword evidence="1" id="KW-0812">Transmembrane</keyword>
<feature type="transmembrane region" description="Helical" evidence="1">
    <location>
        <begin position="39"/>
        <end position="58"/>
    </location>
</feature>
<feature type="transmembrane region" description="Helical" evidence="1">
    <location>
        <begin position="261"/>
        <end position="281"/>
    </location>
</feature>
<feature type="transmembrane region" description="Helical" evidence="1">
    <location>
        <begin position="78"/>
        <end position="98"/>
    </location>
</feature>
<keyword evidence="1" id="KW-0472">Membrane</keyword>
<accession>A0A0W8CM63</accession>
<gene>
    <name evidence="2" type="ORF">AM587_10008569</name>
</gene>
<dbReference type="OrthoDB" id="106185at2759"/>
<feature type="transmembrane region" description="Helical" evidence="1">
    <location>
        <begin position="110"/>
        <end position="133"/>
    </location>
</feature>
<dbReference type="AlphaFoldDB" id="A0A0W8CM63"/>
<name>A0A0W8CM63_PHYNI</name>
<keyword evidence="1" id="KW-1133">Transmembrane helix</keyword>
<feature type="transmembrane region" description="Helical" evidence="1">
    <location>
        <begin position="551"/>
        <end position="573"/>
    </location>
</feature>
<feature type="transmembrane region" description="Helical" evidence="1">
    <location>
        <begin position="585"/>
        <end position="606"/>
    </location>
</feature>
<comment type="caution">
    <text evidence="2">The sequence shown here is derived from an EMBL/GenBank/DDBJ whole genome shotgun (WGS) entry which is preliminary data.</text>
</comment>
<proteinExistence type="predicted"/>
<feature type="transmembrane region" description="Helical" evidence="1">
    <location>
        <begin position="412"/>
        <end position="437"/>
    </location>
</feature>
<feature type="transmembrane region" description="Helical" evidence="1">
    <location>
        <begin position="457"/>
        <end position="475"/>
    </location>
</feature>
<evidence type="ECO:0000313" key="2">
    <source>
        <dbReference type="EMBL" id="KUF85084.1"/>
    </source>
</evidence>
<evidence type="ECO:0000313" key="3">
    <source>
        <dbReference type="Proteomes" id="UP000052943"/>
    </source>
</evidence>
<protein>
    <submittedName>
        <fullName evidence="2">Uncharacterized protein</fullName>
    </submittedName>
</protein>
<dbReference type="EMBL" id="LNFO01002652">
    <property type="protein sequence ID" value="KUF85084.1"/>
    <property type="molecule type" value="Genomic_DNA"/>
</dbReference>
<dbReference type="Proteomes" id="UP000052943">
    <property type="component" value="Unassembled WGS sequence"/>
</dbReference>
<feature type="transmembrane region" description="Helical" evidence="1">
    <location>
        <begin position="174"/>
        <end position="197"/>
    </location>
</feature>
<reference evidence="2 3" key="1">
    <citation type="submission" date="2015-11" db="EMBL/GenBank/DDBJ databases">
        <title>Genomes and virulence difference between two physiological races of Phytophthora nicotianae.</title>
        <authorList>
            <person name="Liu H."/>
            <person name="Ma X."/>
            <person name="Yu H."/>
            <person name="Fang D."/>
            <person name="Li Y."/>
            <person name="Wang X."/>
            <person name="Wang W."/>
            <person name="Dong Y."/>
            <person name="Xiao B."/>
        </authorList>
    </citation>
    <scope>NUCLEOTIDE SEQUENCE [LARGE SCALE GENOMIC DNA]</scope>
    <source>
        <strain evidence="3">race 0</strain>
    </source>
</reference>
<feature type="transmembrane region" description="Helical" evidence="1">
    <location>
        <begin position="506"/>
        <end position="531"/>
    </location>
</feature>
<organism evidence="2 3">
    <name type="scientific">Phytophthora nicotianae</name>
    <name type="common">Potato buckeye rot agent</name>
    <name type="synonym">Phytophthora parasitica</name>
    <dbReference type="NCBI Taxonomy" id="4792"/>
    <lineage>
        <taxon>Eukaryota</taxon>
        <taxon>Sar</taxon>
        <taxon>Stramenopiles</taxon>
        <taxon>Oomycota</taxon>
        <taxon>Peronosporomycetes</taxon>
        <taxon>Peronosporales</taxon>
        <taxon>Peronosporaceae</taxon>
        <taxon>Phytophthora</taxon>
    </lineage>
</organism>